<accession>H8YZW4</accession>
<dbReference type="PANTHER" id="PTHR12788">
    <property type="entry name" value="PROTEIN-TYROSINE SULFOTRANSFERASE 2"/>
    <property type="match status" value="1"/>
</dbReference>
<name>H8YZW4_9GAMM</name>
<sequence>MGGVGNQFSREELRSIILPLLASLAPDWEFDEWEDRVDDSHLLIADLGLTSVEFIDLFVGIESACARNIGFHDLLMVDGRYISDLSLGALIDYVVERIQAGDQGKVKATARVQNQPLESTSSDPSAQLDSTHIARFKGIIPPPGPLPATGSKLAKAVFVFSAPRSGSTLLQAILAGHPELFAPPELHLLWYSDLAERRQVFHLKDNRHLTSGAIRALMALEGLDAEAATIRMDELEAAKTPVREFYALLQSRLGTRLLVDKTPSSALLIDVLERAEALFEEAIYIHLVRHPGGMIQSFIDAKLERAVPFMQRHCAEFSREQFAELTWLACNENITAFLEKIPKQRKHRILYENMVQDPEITLRDLCRALSIPFQPQMLDPYHDKNQRMTDGLYRVGEMSGDLKFHLHDRINPDAAYRWRSYANLDAISDRTWSLAASYGYQCGD</sequence>
<dbReference type="AlphaFoldDB" id="H8YZW4"/>
<gene>
    <name evidence="2" type="ORF">Thi970DRAFT_02494</name>
</gene>
<evidence type="ECO:0000256" key="1">
    <source>
        <dbReference type="ARBA" id="ARBA00022679"/>
    </source>
</evidence>
<dbReference type="EMBL" id="JH603169">
    <property type="protein sequence ID" value="EIC22241.1"/>
    <property type="molecule type" value="Genomic_DNA"/>
</dbReference>
<dbReference type="InterPro" id="IPR026634">
    <property type="entry name" value="TPST-like"/>
</dbReference>
<keyword evidence="1 2" id="KW-0808">Transferase</keyword>
<organism evidence="2 3">
    <name type="scientific">Thiorhodovibrio frisius</name>
    <dbReference type="NCBI Taxonomy" id="631362"/>
    <lineage>
        <taxon>Bacteria</taxon>
        <taxon>Pseudomonadati</taxon>
        <taxon>Pseudomonadota</taxon>
        <taxon>Gammaproteobacteria</taxon>
        <taxon>Chromatiales</taxon>
        <taxon>Chromatiaceae</taxon>
        <taxon>Thiorhodovibrio</taxon>
    </lineage>
</organism>
<dbReference type="HOGENOM" id="CLU_616671_0_0_6"/>
<dbReference type="PANTHER" id="PTHR12788:SF10">
    <property type="entry name" value="PROTEIN-TYROSINE SULFOTRANSFERASE"/>
    <property type="match status" value="1"/>
</dbReference>
<reference evidence="2 3" key="2">
    <citation type="submission" date="2011-11" db="EMBL/GenBank/DDBJ databases">
        <authorList>
            <consortium name="US DOE Joint Genome Institute"/>
            <person name="Lucas S."/>
            <person name="Han J."/>
            <person name="Lapidus A."/>
            <person name="Cheng J.-F."/>
            <person name="Goodwin L."/>
            <person name="Pitluck S."/>
            <person name="Peters L."/>
            <person name="Ovchinnikova G."/>
            <person name="Zhang X."/>
            <person name="Detter J.C."/>
            <person name="Han C."/>
            <person name="Tapia R."/>
            <person name="Land M."/>
            <person name="Hauser L."/>
            <person name="Kyrpides N."/>
            <person name="Ivanova N."/>
            <person name="Pagani I."/>
            <person name="Vogl K."/>
            <person name="Liu Z."/>
            <person name="Overmann J."/>
            <person name="Frigaard N.-U."/>
            <person name="Bryant D."/>
            <person name="Woyke T."/>
        </authorList>
    </citation>
    <scope>NUCLEOTIDE SEQUENCE [LARGE SCALE GENOMIC DNA]</scope>
    <source>
        <strain evidence="2 3">970</strain>
    </source>
</reference>
<dbReference type="InterPro" id="IPR027417">
    <property type="entry name" value="P-loop_NTPase"/>
</dbReference>
<dbReference type="Pfam" id="PF13469">
    <property type="entry name" value="Sulfotransfer_3"/>
    <property type="match status" value="1"/>
</dbReference>
<dbReference type="eggNOG" id="COG1020">
    <property type="taxonomic scope" value="Bacteria"/>
</dbReference>
<dbReference type="STRING" id="631362.Thi970DRAFT_02494"/>
<evidence type="ECO:0000313" key="3">
    <source>
        <dbReference type="Proteomes" id="UP000002964"/>
    </source>
</evidence>
<dbReference type="Gene3D" id="3.40.50.300">
    <property type="entry name" value="P-loop containing nucleotide triphosphate hydrolases"/>
    <property type="match status" value="1"/>
</dbReference>
<dbReference type="GO" id="GO:0008476">
    <property type="term" value="F:protein-tyrosine sulfotransferase activity"/>
    <property type="evidence" value="ECO:0007669"/>
    <property type="project" value="InterPro"/>
</dbReference>
<reference evidence="3" key="1">
    <citation type="submission" date="2011-06" db="EMBL/GenBank/DDBJ databases">
        <authorList>
            <consortium name="US DOE Joint Genome Institute (JGI-PGF)"/>
            <person name="Lucas S."/>
            <person name="Han J."/>
            <person name="Lapidus A."/>
            <person name="Cheng J.-F."/>
            <person name="Goodwin L."/>
            <person name="Pitluck S."/>
            <person name="Peters L."/>
            <person name="Land M.L."/>
            <person name="Hauser L."/>
            <person name="Vogl K."/>
            <person name="Liu Z."/>
            <person name="Overmann J."/>
            <person name="Frigaard N.-U."/>
            <person name="Bryant D.A."/>
            <person name="Woyke T.J."/>
        </authorList>
    </citation>
    <scope>NUCLEOTIDE SEQUENCE [LARGE SCALE GENOMIC DNA]</scope>
    <source>
        <strain evidence="3">970</strain>
    </source>
</reference>
<keyword evidence="3" id="KW-1185">Reference proteome</keyword>
<dbReference type="Proteomes" id="UP000002964">
    <property type="component" value="Unassembled WGS sequence"/>
</dbReference>
<protein>
    <submittedName>
        <fullName evidence="2">Sulfotransferase family protein</fullName>
    </submittedName>
</protein>
<evidence type="ECO:0000313" key="2">
    <source>
        <dbReference type="EMBL" id="EIC22241.1"/>
    </source>
</evidence>
<proteinExistence type="predicted"/>
<dbReference type="SUPFAM" id="SSF52540">
    <property type="entry name" value="P-loop containing nucleoside triphosphate hydrolases"/>
    <property type="match status" value="1"/>
</dbReference>